<protein>
    <submittedName>
        <fullName evidence="1">Uncharacterized protein</fullName>
    </submittedName>
</protein>
<comment type="caution">
    <text evidence="1">The sequence shown here is derived from an EMBL/GenBank/DDBJ whole genome shotgun (WGS) entry which is preliminary data.</text>
</comment>
<dbReference type="Proteomes" id="UP001054837">
    <property type="component" value="Unassembled WGS sequence"/>
</dbReference>
<dbReference type="EMBL" id="BPLQ01007944">
    <property type="protein sequence ID" value="GIY33433.1"/>
    <property type="molecule type" value="Genomic_DNA"/>
</dbReference>
<gene>
    <name evidence="1" type="ORF">CDAR_473931</name>
</gene>
<keyword evidence="2" id="KW-1185">Reference proteome</keyword>
<dbReference type="AlphaFoldDB" id="A0AAV4SGA6"/>
<reference evidence="1 2" key="1">
    <citation type="submission" date="2021-06" db="EMBL/GenBank/DDBJ databases">
        <title>Caerostris darwini draft genome.</title>
        <authorList>
            <person name="Kono N."/>
            <person name="Arakawa K."/>
        </authorList>
    </citation>
    <scope>NUCLEOTIDE SEQUENCE [LARGE SCALE GENOMIC DNA]</scope>
</reference>
<evidence type="ECO:0000313" key="1">
    <source>
        <dbReference type="EMBL" id="GIY33433.1"/>
    </source>
</evidence>
<evidence type="ECO:0000313" key="2">
    <source>
        <dbReference type="Proteomes" id="UP001054837"/>
    </source>
</evidence>
<name>A0AAV4SGA6_9ARAC</name>
<organism evidence="1 2">
    <name type="scientific">Caerostris darwini</name>
    <dbReference type="NCBI Taxonomy" id="1538125"/>
    <lineage>
        <taxon>Eukaryota</taxon>
        <taxon>Metazoa</taxon>
        <taxon>Ecdysozoa</taxon>
        <taxon>Arthropoda</taxon>
        <taxon>Chelicerata</taxon>
        <taxon>Arachnida</taxon>
        <taxon>Araneae</taxon>
        <taxon>Araneomorphae</taxon>
        <taxon>Entelegynae</taxon>
        <taxon>Araneoidea</taxon>
        <taxon>Araneidae</taxon>
        <taxon>Caerostris</taxon>
    </lineage>
</organism>
<sequence length="75" mass="8526">MGFSCLEKYRTSERVDARFRSSPKKLSRAPARNRFLLLDSSTICQPCLEDGPEHFSVNENKDAILIVQSLVVKLL</sequence>
<accession>A0AAV4SGA6</accession>
<proteinExistence type="predicted"/>